<keyword evidence="8" id="KW-1133">Transmembrane helix</keyword>
<evidence type="ECO:0000256" key="2">
    <source>
        <dbReference type="ARBA" id="ARBA00012438"/>
    </source>
</evidence>
<comment type="catalytic activity">
    <reaction evidence="1">
        <text>ATP + protein L-histidine = ADP + protein N-phospho-L-histidine.</text>
        <dbReference type="EC" id="2.7.13.3"/>
    </reaction>
</comment>
<keyword evidence="4" id="KW-0808">Transferase</keyword>
<dbReference type="STRING" id="1265309.K529_013320"/>
<dbReference type="Proteomes" id="UP000013243">
    <property type="component" value="Chromosome"/>
</dbReference>
<dbReference type="Gene3D" id="3.30.450.20">
    <property type="entry name" value="PAS domain"/>
    <property type="match status" value="1"/>
</dbReference>
<evidence type="ECO:0000256" key="1">
    <source>
        <dbReference type="ARBA" id="ARBA00000085"/>
    </source>
</evidence>
<dbReference type="Pfam" id="PF07568">
    <property type="entry name" value="HisKA_2"/>
    <property type="match status" value="1"/>
</dbReference>
<keyword evidence="5" id="KW-0547">Nucleotide-binding</keyword>
<accession>A0A1B1A592</accession>
<keyword evidence="8" id="KW-0812">Transmembrane</keyword>
<keyword evidence="8" id="KW-0472">Membrane</keyword>
<protein>
    <recommendedName>
        <fullName evidence="2">histidine kinase</fullName>
        <ecNumber evidence="2">2.7.13.3</ecNumber>
    </recommendedName>
</protein>
<evidence type="ECO:0000313" key="10">
    <source>
        <dbReference type="EMBL" id="ANP41753.1"/>
    </source>
</evidence>
<dbReference type="KEGG" id="rmb:K529_013320"/>
<dbReference type="EC" id="2.7.13.3" evidence="2"/>
<dbReference type="SMART" id="SM00911">
    <property type="entry name" value="HWE_HK"/>
    <property type="match status" value="1"/>
</dbReference>
<sequence>MNFPSLALLRGGGARNSASSISDNSPDAPRPFAWARGLSVRLAVMLSVAMVPLGLIAVDQTVRLQQEVTASNNLSLKALTAEFAQEEREIIKSAFASAEALALSVPDLTQDLDRCRALMERFIDTAQERYSFAGFLPKDGVMSCASTGLTIDYSENPNFPDWMRRPKREIRVNSFGPVAGSAVLIISEPVYDPNGTFIGNQIIHVPHERIDKKFQTKLGERPLDLVTLSAEGDILSASGARETALDRLPANMSIKELISLNPRHIEAENAAGEMRLFSIVPILSDAFYVVGSWDPEGIHAPTETNALQHLFLTPALFPMLMWLVSLVLIYVALDHQVARHLRIIGMQMRQFARSRVLPSPPKSGLMPHELEVIYNQFTQVSEKLLHDEAHLFDAMHDKDVLLKELHHRVKNNLQLISSIISMQIRRTRNQVTAAALKTVNQRVTSMATVHQTLYQASELGRVQANDLLRDVVKPLTELAPTTAPIPKIDIDLEPVVLYPDQAVPLALLTVEAATNALKYLGVDKAGNRWVRVSLKVLQEGEVCLTIANSTSDEAEFEDEGTGLGSQLIRGFARQLECSPKITEGEDSYAMSVTFETLPFDHEDRALAGVDHDD</sequence>
<evidence type="ECO:0000256" key="6">
    <source>
        <dbReference type="ARBA" id="ARBA00022777"/>
    </source>
</evidence>
<proteinExistence type="predicted"/>
<keyword evidence="7" id="KW-0067">ATP-binding</keyword>
<dbReference type="PANTHER" id="PTHR41523">
    <property type="entry name" value="TWO-COMPONENT SYSTEM SENSOR PROTEIN"/>
    <property type="match status" value="1"/>
</dbReference>
<reference evidence="10 11" key="1">
    <citation type="journal article" date="2016" name="ISME J.">
        <title>Global occurrence and heterogeneity of the Roseobacter-clade species Ruegeria mobilis.</title>
        <authorList>
            <person name="Sonnenschein E."/>
            <person name="Gram L."/>
        </authorList>
    </citation>
    <scope>NUCLEOTIDE SEQUENCE [LARGE SCALE GENOMIC DNA]</scope>
    <source>
        <strain evidence="10 11">F1926</strain>
    </source>
</reference>
<evidence type="ECO:0000256" key="8">
    <source>
        <dbReference type="SAM" id="Phobius"/>
    </source>
</evidence>
<dbReference type="Gene3D" id="3.30.565.10">
    <property type="entry name" value="Histidine kinase-like ATPase, C-terminal domain"/>
    <property type="match status" value="1"/>
</dbReference>
<dbReference type="GO" id="GO:0005524">
    <property type="term" value="F:ATP binding"/>
    <property type="evidence" value="ECO:0007669"/>
    <property type="project" value="UniProtKB-KW"/>
</dbReference>
<evidence type="ECO:0000313" key="11">
    <source>
        <dbReference type="Proteomes" id="UP000013243"/>
    </source>
</evidence>
<evidence type="ECO:0000256" key="4">
    <source>
        <dbReference type="ARBA" id="ARBA00022679"/>
    </source>
</evidence>
<keyword evidence="3" id="KW-0597">Phosphoprotein</keyword>
<dbReference type="EMBL" id="CP015230">
    <property type="protein sequence ID" value="ANP41753.1"/>
    <property type="molecule type" value="Genomic_DNA"/>
</dbReference>
<evidence type="ECO:0000256" key="3">
    <source>
        <dbReference type="ARBA" id="ARBA00022553"/>
    </source>
</evidence>
<dbReference type="CDD" id="cd18773">
    <property type="entry name" value="PDC1_HK_sensor"/>
    <property type="match status" value="1"/>
</dbReference>
<keyword evidence="6 10" id="KW-0418">Kinase</keyword>
<evidence type="ECO:0000259" key="9">
    <source>
        <dbReference type="SMART" id="SM00911"/>
    </source>
</evidence>
<dbReference type="InterPro" id="IPR011102">
    <property type="entry name" value="Sig_transdc_His_kinase_HWE"/>
</dbReference>
<evidence type="ECO:0000256" key="7">
    <source>
        <dbReference type="ARBA" id="ARBA00022840"/>
    </source>
</evidence>
<evidence type="ECO:0000256" key="5">
    <source>
        <dbReference type="ARBA" id="ARBA00022741"/>
    </source>
</evidence>
<dbReference type="GO" id="GO:0004673">
    <property type="term" value="F:protein histidine kinase activity"/>
    <property type="evidence" value="ECO:0007669"/>
    <property type="project" value="UniProtKB-EC"/>
</dbReference>
<dbReference type="AlphaFoldDB" id="A0A1B1A592"/>
<name>A0A1B1A592_9RHOB</name>
<gene>
    <name evidence="10" type="ORF">K529_013320</name>
</gene>
<feature type="domain" description="Signal transduction histidine kinase HWE region" evidence="9">
    <location>
        <begin position="404"/>
        <end position="489"/>
    </location>
</feature>
<dbReference type="InterPro" id="IPR036890">
    <property type="entry name" value="HATPase_C_sf"/>
</dbReference>
<feature type="transmembrane region" description="Helical" evidence="8">
    <location>
        <begin position="311"/>
        <end position="333"/>
    </location>
</feature>
<dbReference type="PANTHER" id="PTHR41523:SF8">
    <property type="entry name" value="ETHYLENE RESPONSE SENSOR PROTEIN"/>
    <property type="match status" value="1"/>
</dbReference>
<organism evidence="10 11">
    <name type="scientific">Tritonibacter mobilis F1926</name>
    <dbReference type="NCBI Taxonomy" id="1265309"/>
    <lineage>
        <taxon>Bacteria</taxon>
        <taxon>Pseudomonadati</taxon>
        <taxon>Pseudomonadota</taxon>
        <taxon>Alphaproteobacteria</taxon>
        <taxon>Rhodobacterales</taxon>
        <taxon>Paracoccaceae</taxon>
        <taxon>Tritonibacter</taxon>
    </lineage>
</organism>
<dbReference type="InterPro" id="IPR011495">
    <property type="entry name" value="Sig_transdc_His_kin_sub2_dim/P"/>
</dbReference>